<evidence type="ECO:0000256" key="1">
    <source>
        <dbReference type="ARBA" id="ARBA00000022"/>
    </source>
</evidence>
<dbReference type="Pfam" id="PF08719">
    <property type="entry name" value="NADAR"/>
    <property type="match status" value="1"/>
</dbReference>
<dbReference type="EMBL" id="VYKI01000009">
    <property type="protein sequence ID" value="KAA8999167.1"/>
    <property type="molecule type" value="Genomic_DNA"/>
</dbReference>
<protein>
    <submittedName>
        <fullName evidence="4">NADAR family protein</fullName>
    </submittedName>
</protein>
<keyword evidence="5" id="KW-1185">Reference proteome</keyword>
<evidence type="ECO:0000313" key="5">
    <source>
        <dbReference type="Proteomes" id="UP000326367"/>
    </source>
</evidence>
<reference evidence="4 5" key="1">
    <citation type="journal article" date="2020" name="Antonie Van Leeuwenhoek">
        <title>Stenotrophomonas cyclobalanopsidis sp. nov., isolated from the leaf spot disease of Cyclobalanopsis patelliformis.</title>
        <authorList>
            <person name="Bian D.R."/>
            <person name="Xue H."/>
            <person name="Piao C.G."/>
            <person name="Li Y."/>
        </authorList>
    </citation>
    <scope>NUCLEOTIDE SEQUENCE [LARGE SCALE GENOMIC DNA]</scope>
    <source>
        <strain evidence="4 5">TPQG1-4</strain>
    </source>
</reference>
<dbReference type="InterPro" id="IPR037238">
    <property type="entry name" value="YbiA-like_sf"/>
</dbReference>
<feature type="domain" description="NADAR" evidence="3">
    <location>
        <begin position="51"/>
        <end position="205"/>
    </location>
</feature>
<gene>
    <name evidence="4" type="ORF">FJU31_09300</name>
</gene>
<name>A0ABQ6T1F7_9GAMM</name>
<comment type="catalytic activity">
    <reaction evidence="1">
        <text>5-amino-6-(5-phospho-D-ribosylamino)uracil + H2O = 5,6-diaminouracil + D-ribose 5-phosphate</text>
        <dbReference type="Rhea" id="RHEA:55020"/>
        <dbReference type="ChEBI" id="CHEBI:15377"/>
        <dbReference type="ChEBI" id="CHEBI:46252"/>
        <dbReference type="ChEBI" id="CHEBI:58453"/>
        <dbReference type="ChEBI" id="CHEBI:78346"/>
    </reaction>
</comment>
<dbReference type="InterPro" id="IPR012816">
    <property type="entry name" value="NADAR"/>
</dbReference>
<proteinExistence type="predicted"/>
<sequence length="207" mass="22861">MPGGQASVPTKVGTYLDTAAHYPVATKDDSRFLHDLQQRPAAGEDLRYLCFWGHQPPRSGVSASCFSQWYDAGFDFDGVHYRTAEHYMMAGKARLFGATDLLDKIIASTTPDKAKALGRKIEGFDEARWTQARYDLVVEGNKAKFAQNPELGALLRSTEGWVLVEASPVDFIWGIGLAKDHADAHNPAQWRGLNLLGFALMDVRGTM</sequence>
<evidence type="ECO:0000313" key="4">
    <source>
        <dbReference type="EMBL" id="KAA8999167.1"/>
    </source>
</evidence>
<dbReference type="SUPFAM" id="SSF143990">
    <property type="entry name" value="YbiA-like"/>
    <property type="match status" value="1"/>
</dbReference>
<accession>A0ABQ6T1F7</accession>
<evidence type="ECO:0000259" key="3">
    <source>
        <dbReference type="Pfam" id="PF08719"/>
    </source>
</evidence>
<dbReference type="Gene3D" id="1.10.357.40">
    <property type="entry name" value="YbiA-like"/>
    <property type="match status" value="1"/>
</dbReference>
<evidence type="ECO:0000256" key="2">
    <source>
        <dbReference type="ARBA" id="ARBA00000751"/>
    </source>
</evidence>
<dbReference type="CDD" id="cd15457">
    <property type="entry name" value="NADAR"/>
    <property type="match status" value="1"/>
</dbReference>
<dbReference type="NCBIfam" id="TIGR02464">
    <property type="entry name" value="ribofla_fusion"/>
    <property type="match status" value="1"/>
</dbReference>
<organism evidence="4 5">
    <name type="scientific">Stenotrophomonas cyclobalanopsidis</name>
    <dbReference type="NCBI Taxonomy" id="2771362"/>
    <lineage>
        <taxon>Bacteria</taxon>
        <taxon>Pseudomonadati</taxon>
        <taxon>Pseudomonadota</taxon>
        <taxon>Gammaproteobacteria</taxon>
        <taxon>Lysobacterales</taxon>
        <taxon>Lysobacteraceae</taxon>
        <taxon>Stenotrophomonas</taxon>
    </lineage>
</organism>
<comment type="catalytic activity">
    <reaction evidence="2">
        <text>2,5-diamino-6-hydroxy-4-(5-phosphoribosylamino)-pyrimidine + H2O = 2,5,6-triamino-4-hydroxypyrimidine + D-ribose 5-phosphate</text>
        <dbReference type="Rhea" id="RHEA:23436"/>
        <dbReference type="ChEBI" id="CHEBI:15377"/>
        <dbReference type="ChEBI" id="CHEBI:58614"/>
        <dbReference type="ChEBI" id="CHEBI:78346"/>
        <dbReference type="ChEBI" id="CHEBI:137796"/>
    </reaction>
</comment>
<dbReference type="Proteomes" id="UP000326367">
    <property type="component" value="Unassembled WGS sequence"/>
</dbReference>
<comment type="caution">
    <text evidence="4">The sequence shown here is derived from an EMBL/GenBank/DDBJ whole genome shotgun (WGS) entry which is preliminary data.</text>
</comment>